<gene>
    <name evidence="1" type="ORF">LTRI10_LOCUS19651</name>
</gene>
<accession>A0AAV2DWW1</accession>
<reference evidence="1 2" key="1">
    <citation type="submission" date="2024-04" db="EMBL/GenBank/DDBJ databases">
        <authorList>
            <person name="Fracassetti M."/>
        </authorList>
    </citation>
    <scope>NUCLEOTIDE SEQUENCE [LARGE SCALE GENOMIC DNA]</scope>
</reference>
<organism evidence="1 2">
    <name type="scientific">Linum trigynum</name>
    <dbReference type="NCBI Taxonomy" id="586398"/>
    <lineage>
        <taxon>Eukaryota</taxon>
        <taxon>Viridiplantae</taxon>
        <taxon>Streptophyta</taxon>
        <taxon>Embryophyta</taxon>
        <taxon>Tracheophyta</taxon>
        <taxon>Spermatophyta</taxon>
        <taxon>Magnoliopsida</taxon>
        <taxon>eudicotyledons</taxon>
        <taxon>Gunneridae</taxon>
        <taxon>Pentapetalae</taxon>
        <taxon>rosids</taxon>
        <taxon>fabids</taxon>
        <taxon>Malpighiales</taxon>
        <taxon>Linaceae</taxon>
        <taxon>Linum</taxon>
    </lineage>
</organism>
<protein>
    <submittedName>
        <fullName evidence="1">Uncharacterized protein</fullName>
    </submittedName>
</protein>
<dbReference type="EMBL" id="OZ034816">
    <property type="protein sequence ID" value="CAL1378045.1"/>
    <property type="molecule type" value="Genomic_DNA"/>
</dbReference>
<dbReference type="AlphaFoldDB" id="A0AAV2DWW1"/>
<evidence type="ECO:0000313" key="1">
    <source>
        <dbReference type="EMBL" id="CAL1378045.1"/>
    </source>
</evidence>
<proteinExistence type="predicted"/>
<dbReference type="Proteomes" id="UP001497516">
    <property type="component" value="Chromosome 3"/>
</dbReference>
<evidence type="ECO:0000313" key="2">
    <source>
        <dbReference type="Proteomes" id="UP001497516"/>
    </source>
</evidence>
<keyword evidence="2" id="KW-1185">Reference proteome</keyword>
<sequence>MDDSIVLQSQVPLSPDCYLDQGHLDSSALGLNELPSPSCSKESEVAEWNVEAYPFDCLTLVESSVNLSRIFSLDNDEGEDKAERVIIETAKECIVKR</sequence>
<name>A0AAV2DWW1_9ROSI</name>